<gene>
    <name evidence="1" type="ORF">NITINOP_1634</name>
</gene>
<keyword evidence="2" id="KW-1185">Reference proteome</keyword>
<proteinExistence type="predicted"/>
<evidence type="ECO:0000313" key="1">
    <source>
        <dbReference type="EMBL" id="CUQ66609.1"/>
    </source>
</evidence>
<evidence type="ECO:0000313" key="2">
    <source>
        <dbReference type="Proteomes" id="UP000066284"/>
    </source>
</evidence>
<dbReference type="STRING" id="1715989.NITINOP_1634"/>
<accession>A0A0S4KQ93</accession>
<dbReference type="AlphaFoldDB" id="A0A0S4KQ93"/>
<dbReference type="OrthoDB" id="9799495at2"/>
<dbReference type="EMBL" id="LN885086">
    <property type="protein sequence ID" value="CUQ66609.1"/>
    <property type="molecule type" value="Genomic_DNA"/>
</dbReference>
<organism evidence="1 2">
    <name type="scientific">Candidatus Nitrospira inopinata</name>
    <dbReference type="NCBI Taxonomy" id="1715989"/>
    <lineage>
        <taxon>Bacteria</taxon>
        <taxon>Pseudomonadati</taxon>
        <taxon>Nitrospirota</taxon>
        <taxon>Nitrospiria</taxon>
        <taxon>Nitrospirales</taxon>
        <taxon>Nitrospiraceae</taxon>
        <taxon>Nitrospira</taxon>
    </lineage>
</organism>
<sequence length="85" mass="9509">MLNIRISIAWVIAGLSLSTLGILLLMGQPFAAKAQEPKRFQYKIVEVLPDTQNMQTKLNEFGAAGWELVTVSMGDMTEPRLIFKK</sequence>
<protein>
    <recommendedName>
        <fullName evidence="3">DUF4177 domain-containing protein</fullName>
    </recommendedName>
</protein>
<name>A0A0S4KQ93_9BACT</name>
<dbReference type="Proteomes" id="UP000066284">
    <property type="component" value="Chromosome 1"/>
</dbReference>
<evidence type="ECO:0008006" key="3">
    <source>
        <dbReference type="Google" id="ProtNLM"/>
    </source>
</evidence>
<reference evidence="2" key="1">
    <citation type="submission" date="2015-09" db="EMBL/GenBank/DDBJ databases">
        <authorList>
            <person name="Daims H."/>
        </authorList>
    </citation>
    <scope>NUCLEOTIDE SEQUENCE [LARGE SCALE GENOMIC DNA]</scope>
</reference>
<dbReference type="RefSeq" id="WP_158023287.1">
    <property type="nucleotide sequence ID" value="NZ_LN885086.1"/>
</dbReference>
<dbReference type="KEGG" id="nio:NITINOP_1634"/>